<keyword evidence="1" id="KW-1133">Transmembrane helix</keyword>
<protein>
    <submittedName>
        <fullName evidence="3">Leader peptidase PppA</fullName>
    </submittedName>
</protein>
<feature type="transmembrane region" description="Helical" evidence="1">
    <location>
        <begin position="135"/>
        <end position="153"/>
    </location>
</feature>
<feature type="domain" description="Prepilin peptidase A24 N-terminal" evidence="2">
    <location>
        <begin position="73"/>
        <end position="153"/>
    </location>
</feature>
<dbReference type="AlphaFoldDB" id="A0A517WGR5"/>
<feature type="transmembrane region" description="Helical" evidence="1">
    <location>
        <begin position="57"/>
        <end position="81"/>
    </location>
</feature>
<dbReference type="GO" id="GO:0005886">
    <property type="term" value="C:plasma membrane"/>
    <property type="evidence" value="ECO:0007669"/>
    <property type="project" value="TreeGrafter"/>
</dbReference>
<dbReference type="InterPro" id="IPR050882">
    <property type="entry name" value="Prepilin_peptidase/N-MTase"/>
</dbReference>
<evidence type="ECO:0000313" key="4">
    <source>
        <dbReference type="Proteomes" id="UP000320722"/>
    </source>
</evidence>
<dbReference type="GO" id="GO:0006465">
    <property type="term" value="P:signal peptide processing"/>
    <property type="evidence" value="ECO:0007669"/>
    <property type="project" value="TreeGrafter"/>
</dbReference>
<dbReference type="PANTHER" id="PTHR30487">
    <property type="entry name" value="TYPE 4 PREPILIN-LIKE PROTEINS LEADER PEPTIDE-PROCESSING ENZYME"/>
    <property type="match status" value="1"/>
</dbReference>
<proteinExistence type="predicted"/>
<feature type="transmembrane region" description="Helical" evidence="1">
    <location>
        <begin position="12"/>
        <end position="34"/>
    </location>
</feature>
<feature type="transmembrane region" description="Helical" evidence="1">
    <location>
        <begin position="290"/>
        <end position="320"/>
    </location>
</feature>
<organism evidence="3 4">
    <name type="scientific">Gimesia chilikensis</name>
    <dbReference type="NCBI Taxonomy" id="2605989"/>
    <lineage>
        <taxon>Bacteria</taxon>
        <taxon>Pseudomonadati</taxon>
        <taxon>Planctomycetota</taxon>
        <taxon>Planctomycetia</taxon>
        <taxon>Planctomycetales</taxon>
        <taxon>Planctomycetaceae</taxon>
        <taxon>Gimesia</taxon>
    </lineage>
</organism>
<reference evidence="3 4" key="1">
    <citation type="submission" date="2019-02" db="EMBL/GenBank/DDBJ databases">
        <title>Deep-cultivation of Planctomycetes and their phenomic and genomic characterization uncovers novel biology.</title>
        <authorList>
            <person name="Wiegand S."/>
            <person name="Jogler M."/>
            <person name="Boedeker C."/>
            <person name="Pinto D."/>
            <person name="Vollmers J."/>
            <person name="Rivas-Marin E."/>
            <person name="Kohn T."/>
            <person name="Peeters S.H."/>
            <person name="Heuer A."/>
            <person name="Rast P."/>
            <person name="Oberbeckmann S."/>
            <person name="Bunk B."/>
            <person name="Jeske O."/>
            <person name="Meyerdierks A."/>
            <person name="Storesund J.E."/>
            <person name="Kallscheuer N."/>
            <person name="Luecker S."/>
            <person name="Lage O.M."/>
            <person name="Pohl T."/>
            <person name="Merkel B.J."/>
            <person name="Hornburger P."/>
            <person name="Mueller R.-W."/>
            <person name="Bruemmer F."/>
            <person name="Labrenz M."/>
            <person name="Spormann A.M."/>
            <person name="Op den Camp H."/>
            <person name="Overmann J."/>
            <person name="Amann R."/>
            <person name="Jetten M.S.M."/>
            <person name="Mascher T."/>
            <person name="Medema M.H."/>
            <person name="Devos D.P."/>
            <person name="Kaster A.-K."/>
            <person name="Ovreas L."/>
            <person name="Rohde M."/>
            <person name="Galperin M.Y."/>
            <person name="Jogler C."/>
        </authorList>
    </citation>
    <scope>NUCLEOTIDE SEQUENCE [LARGE SCALE GENOMIC DNA]</scope>
    <source>
        <strain evidence="3 4">V6</strain>
    </source>
</reference>
<evidence type="ECO:0000259" key="2">
    <source>
        <dbReference type="Pfam" id="PF06750"/>
    </source>
</evidence>
<feature type="transmembrane region" description="Helical" evidence="1">
    <location>
        <begin position="255"/>
        <end position="278"/>
    </location>
</feature>
<sequence length="357" mass="39850">MHDRQSLKPLKLLGWFCAALFIVFFLLLPTIRLFTDSPSRVSVSSSEIEDQTTSDRILFYATSLFATVSFMSVGAAVGSYLNVIVYRVPRQIPLSFTRSACPKCGAAIHLSDNIPIISWCRLKGRCRSCQAPISIRYPLVEFAVAVIFLTLYFRELLSGGVNIPVRTPDLYTGVLWIIFYTKWDLMGLYLLHCFMLTSILGWALINVDDFRVPRSTLFTALLIACLAILIWPDLLPVQINLPANLSFFGSDRARAILSSLCGMFAGALLGCLLTWVASRQWFTKSSQSNAITCAFTLCGAIYGWQAMPTIALIALVFILLQRMITGSSKYPVLKSPSIAAFLAIFVFHCFWQSLNWA</sequence>
<accession>A0A517WGR5</accession>
<dbReference type="GO" id="GO:0004190">
    <property type="term" value="F:aspartic-type endopeptidase activity"/>
    <property type="evidence" value="ECO:0007669"/>
    <property type="project" value="TreeGrafter"/>
</dbReference>
<dbReference type="Pfam" id="PF06750">
    <property type="entry name" value="A24_N_bact"/>
    <property type="match status" value="1"/>
</dbReference>
<evidence type="ECO:0000256" key="1">
    <source>
        <dbReference type="SAM" id="Phobius"/>
    </source>
</evidence>
<keyword evidence="1" id="KW-0812">Transmembrane</keyword>
<dbReference type="InterPro" id="IPR010627">
    <property type="entry name" value="Prepilin_pept_A24_N"/>
</dbReference>
<dbReference type="EMBL" id="CP036347">
    <property type="protein sequence ID" value="QDU04441.1"/>
    <property type="molecule type" value="Genomic_DNA"/>
</dbReference>
<gene>
    <name evidence="3" type="primary">pppA_4</name>
    <name evidence="3" type="ORF">V6x_41690</name>
</gene>
<evidence type="ECO:0000313" key="3">
    <source>
        <dbReference type="EMBL" id="QDU04441.1"/>
    </source>
</evidence>
<keyword evidence="1" id="KW-0472">Membrane</keyword>
<dbReference type="Proteomes" id="UP000320722">
    <property type="component" value="Chromosome"/>
</dbReference>
<feature type="transmembrane region" description="Helical" evidence="1">
    <location>
        <begin position="217"/>
        <end position="235"/>
    </location>
</feature>
<name>A0A517WGR5_9PLAN</name>
<feature type="transmembrane region" description="Helical" evidence="1">
    <location>
        <begin position="186"/>
        <end position="205"/>
    </location>
</feature>
<dbReference type="PANTHER" id="PTHR30487:SF0">
    <property type="entry name" value="PREPILIN LEADER PEPTIDASE_N-METHYLTRANSFERASE-RELATED"/>
    <property type="match status" value="1"/>
</dbReference>
<feature type="transmembrane region" description="Helical" evidence="1">
    <location>
        <begin position="332"/>
        <end position="351"/>
    </location>
</feature>